<proteinExistence type="predicted"/>
<reference evidence="1" key="1">
    <citation type="submission" date="2021-01" db="EMBL/GenBank/DDBJ databases">
        <authorList>
            <person name="Corre E."/>
            <person name="Pelletier E."/>
            <person name="Niang G."/>
            <person name="Scheremetjew M."/>
            <person name="Finn R."/>
            <person name="Kale V."/>
            <person name="Holt S."/>
            <person name="Cochrane G."/>
            <person name="Meng A."/>
            <person name="Brown T."/>
            <person name="Cohen L."/>
        </authorList>
    </citation>
    <scope>NUCLEOTIDE SEQUENCE</scope>
    <source>
        <strain evidence="1">CCMP1756</strain>
    </source>
</reference>
<dbReference type="EMBL" id="HBIW01007877">
    <property type="protein sequence ID" value="CAE0691209.1"/>
    <property type="molecule type" value="Transcribed_RNA"/>
</dbReference>
<dbReference type="AlphaFoldDB" id="A0A7S3ZR62"/>
<evidence type="ECO:0000313" key="1">
    <source>
        <dbReference type="EMBL" id="CAE0691209.1"/>
    </source>
</evidence>
<sequence>MQTVRRCSDAGLGAASVDVRAIREEAEALSARAREADRADRPRPGRGYAPSIFDARRFAGAWDVLYSSAVAGATASTKNERAPSSVVKYTRAGAVPRRRDRLRRSLPGPGAVVGLFPRTTEALGKFALKSLEYRVKPSAAGDGVDTVVAFRARATPLLPPPAIRVEHALAAPKAPYAATLLTKSVSVEPADGTGRVARALPRPAVPAGWLPAWLPGVNRRTSFSVLYADDDLLVTLSDDDDLRVARRKAL</sequence>
<name>A0A7S3ZR62_9STRA</name>
<gene>
    <name evidence="1" type="ORF">PCAL00307_LOCUS6645</name>
</gene>
<accession>A0A7S3ZR62</accession>
<organism evidence="1">
    <name type="scientific">Pelagomonas calceolata</name>
    <dbReference type="NCBI Taxonomy" id="35677"/>
    <lineage>
        <taxon>Eukaryota</taxon>
        <taxon>Sar</taxon>
        <taxon>Stramenopiles</taxon>
        <taxon>Ochrophyta</taxon>
        <taxon>Pelagophyceae</taxon>
        <taxon>Pelagomonadales</taxon>
        <taxon>Pelagomonadaceae</taxon>
        <taxon>Pelagomonas</taxon>
    </lineage>
</organism>
<protein>
    <submittedName>
        <fullName evidence="1">Uncharacterized protein</fullName>
    </submittedName>
</protein>